<organism evidence="3 4">
    <name type="scientific">Cyphellophora attinorum</name>
    <dbReference type="NCBI Taxonomy" id="1664694"/>
    <lineage>
        <taxon>Eukaryota</taxon>
        <taxon>Fungi</taxon>
        <taxon>Dikarya</taxon>
        <taxon>Ascomycota</taxon>
        <taxon>Pezizomycotina</taxon>
        <taxon>Eurotiomycetes</taxon>
        <taxon>Chaetothyriomycetidae</taxon>
        <taxon>Chaetothyriales</taxon>
        <taxon>Cyphellophoraceae</taxon>
        <taxon>Cyphellophora</taxon>
    </lineage>
</organism>
<evidence type="ECO:0000313" key="4">
    <source>
        <dbReference type="Proteomes" id="UP000038010"/>
    </source>
</evidence>
<dbReference type="Proteomes" id="UP000038010">
    <property type="component" value="Unassembled WGS sequence"/>
</dbReference>
<dbReference type="GO" id="GO:0001080">
    <property type="term" value="P:nitrogen catabolite activation of transcription from RNA polymerase II promoter"/>
    <property type="evidence" value="ECO:0007669"/>
    <property type="project" value="TreeGrafter"/>
</dbReference>
<dbReference type="STRING" id="1664694.A0A0N1HCT7"/>
<keyword evidence="4" id="KW-1185">Reference proteome</keyword>
<dbReference type="InterPro" id="IPR050797">
    <property type="entry name" value="Carb_Metab_Trans_Reg"/>
</dbReference>
<dbReference type="GeneID" id="28742030"/>
<dbReference type="GO" id="GO:0006351">
    <property type="term" value="P:DNA-templated transcription"/>
    <property type="evidence" value="ECO:0007669"/>
    <property type="project" value="InterPro"/>
</dbReference>
<name>A0A0N1HCT7_9EURO</name>
<dbReference type="InterPro" id="IPR007219">
    <property type="entry name" value="XnlR_reg_dom"/>
</dbReference>
<evidence type="ECO:0000313" key="3">
    <source>
        <dbReference type="EMBL" id="KPI42620.1"/>
    </source>
</evidence>
<dbReference type="VEuPathDB" id="FungiDB:AB675_9601"/>
<dbReference type="CDD" id="cd12148">
    <property type="entry name" value="fungal_TF_MHR"/>
    <property type="match status" value="1"/>
</dbReference>
<evidence type="ECO:0000259" key="2">
    <source>
        <dbReference type="SMART" id="SM00906"/>
    </source>
</evidence>
<proteinExistence type="predicted"/>
<dbReference type="PANTHER" id="PTHR31668:SF4">
    <property type="entry name" value="TRANSCRIPTIONAL ACTIVATOR PROTEIN DAL81"/>
    <property type="match status" value="1"/>
</dbReference>
<dbReference type="GO" id="GO:0003677">
    <property type="term" value="F:DNA binding"/>
    <property type="evidence" value="ECO:0007669"/>
    <property type="project" value="InterPro"/>
</dbReference>
<feature type="domain" description="Xylanolytic transcriptional activator regulatory" evidence="2">
    <location>
        <begin position="425"/>
        <end position="497"/>
    </location>
</feature>
<sequence>MKPLRKEHRPRANNELGYSQPLHLAGYNNDHELLPLQGVVPLEGMDQDMTLETADQDITSEVPSFWLAAQQSDEFYESPDNPRLLDAAWAGMDFPIDTRQDLVMQSPTRRPFTGLMAPQNAAQAQHPNSESMHNVSLTPARTMLDGIIRADLDGKNSSAHNPLTQALPIQTGPPHLRISARQRSSDDIDAHADSNTTFDWPAAYTLENKNGYSYQAIGLSCETDPYVLRYYNYDMNDAYRMFRLDFRKMVDDSHSQRSTSTNRCQLPVDPVPVQFMMVDEEIWKDSLHAAEQLFKGPSSSAGDSELLDRLVSPDLGIKLLKLYLQFVHPRFPVLSLQDIDNIMDDEDYVGIKSAIFALAAPFTYLDDELSVSRGYAQLPTEKFWGITQRSYRRSLESSGLPLLQLCLLLLQMPPLNFAVAESPHPWALACSAVAIAESLGLNLDPSEWRLPRREVQLRKRLWWWTFIQHTWFALVFGRPSHLNDDNWDVSPLSVDDLENGDNQDPIINTSIIAQRPYLLALCELSTIAADILKAFYTLKAARQAVDLTTLLERAQPLRLRIQKWRETLPSLSKGVSELSDEDLDDCADLHVRYQLSYISAFILINFAQSPTKDAAVQNQALLGKWRDGLRSQARAWPLARLATMRLDAAFWRKLSSAVYHAGSDSPAVKLLKEEGSQTSE</sequence>
<dbReference type="GO" id="GO:0008270">
    <property type="term" value="F:zinc ion binding"/>
    <property type="evidence" value="ECO:0007669"/>
    <property type="project" value="InterPro"/>
</dbReference>
<dbReference type="OrthoDB" id="3034343at2759"/>
<keyword evidence="1" id="KW-0539">Nucleus</keyword>
<dbReference type="SMART" id="SM00906">
    <property type="entry name" value="Fungal_trans"/>
    <property type="match status" value="1"/>
</dbReference>
<comment type="caution">
    <text evidence="3">The sequence shown here is derived from an EMBL/GenBank/DDBJ whole genome shotgun (WGS) entry which is preliminary data.</text>
</comment>
<accession>A0A0N1HCT7</accession>
<dbReference type="GO" id="GO:0005634">
    <property type="term" value="C:nucleus"/>
    <property type="evidence" value="ECO:0007669"/>
    <property type="project" value="TreeGrafter"/>
</dbReference>
<dbReference type="Pfam" id="PF04082">
    <property type="entry name" value="Fungal_trans"/>
    <property type="match status" value="1"/>
</dbReference>
<protein>
    <submittedName>
        <fullName evidence="3">Putative transcriptional regulatory protein</fullName>
    </submittedName>
</protein>
<gene>
    <name evidence="3" type="ORF">AB675_9601</name>
</gene>
<dbReference type="RefSeq" id="XP_018002583.1">
    <property type="nucleotide sequence ID" value="XM_018150150.1"/>
</dbReference>
<dbReference type="PANTHER" id="PTHR31668">
    <property type="entry name" value="GLUCOSE TRANSPORT TRANSCRIPTION REGULATOR RGT1-RELATED-RELATED"/>
    <property type="match status" value="1"/>
</dbReference>
<dbReference type="AlphaFoldDB" id="A0A0N1HCT7"/>
<dbReference type="EMBL" id="LFJN01000007">
    <property type="protein sequence ID" value="KPI42620.1"/>
    <property type="molecule type" value="Genomic_DNA"/>
</dbReference>
<reference evidence="3 4" key="1">
    <citation type="submission" date="2015-06" db="EMBL/GenBank/DDBJ databases">
        <title>Draft genome of the ant-associated black yeast Phialophora attae CBS 131958.</title>
        <authorList>
            <person name="Moreno L.F."/>
            <person name="Stielow B.J."/>
            <person name="de Hoog S."/>
            <person name="Vicente V.A."/>
            <person name="Weiss V.A."/>
            <person name="de Vries M."/>
            <person name="Cruz L.M."/>
            <person name="Souza E.M."/>
        </authorList>
    </citation>
    <scope>NUCLEOTIDE SEQUENCE [LARGE SCALE GENOMIC DNA]</scope>
    <source>
        <strain evidence="3 4">CBS 131958</strain>
    </source>
</reference>
<evidence type="ECO:0000256" key="1">
    <source>
        <dbReference type="ARBA" id="ARBA00023242"/>
    </source>
</evidence>